<evidence type="ECO:0000313" key="4">
    <source>
        <dbReference type="Proteomes" id="UP000322139"/>
    </source>
</evidence>
<feature type="region of interest" description="Disordered" evidence="1">
    <location>
        <begin position="1"/>
        <end position="24"/>
    </location>
</feature>
<organism evidence="3 4">
    <name type="scientific">Bacillus infantis</name>
    <dbReference type="NCBI Taxonomy" id="324767"/>
    <lineage>
        <taxon>Bacteria</taxon>
        <taxon>Bacillati</taxon>
        <taxon>Bacillota</taxon>
        <taxon>Bacilli</taxon>
        <taxon>Bacillales</taxon>
        <taxon>Bacillaceae</taxon>
        <taxon>Bacillus</taxon>
    </lineage>
</organism>
<protein>
    <submittedName>
        <fullName evidence="3">DNA-directed RNA polymerase subunit beta</fullName>
    </submittedName>
</protein>
<keyword evidence="3" id="KW-0240">DNA-directed RNA polymerase</keyword>
<gene>
    <name evidence="3" type="ORF">FZD51_16230</name>
</gene>
<keyword evidence="2" id="KW-0472">Membrane</keyword>
<dbReference type="Proteomes" id="UP000322139">
    <property type="component" value="Unassembled WGS sequence"/>
</dbReference>
<evidence type="ECO:0000313" key="3">
    <source>
        <dbReference type="EMBL" id="TYS47006.1"/>
    </source>
</evidence>
<dbReference type="RefSeq" id="WP_148975708.1">
    <property type="nucleotide sequence ID" value="NZ_VTER01000007.1"/>
</dbReference>
<dbReference type="InterPro" id="IPR024596">
    <property type="entry name" value="RNApol_su_b/EpuA"/>
</dbReference>
<dbReference type="EMBL" id="VTER01000007">
    <property type="protein sequence ID" value="TYS47006.1"/>
    <property type="molecule type" value="Genomic_DNA"/>
</dbReference>
<sequence length="88" mass="9931">MLVKKNQEAANTREQKKKQKAQEKAAGRRIIRIRLVPIWLRVIIVLILIAGSLILGAFVGYSVMGGGKASDIFEKSTWMHIKDLVEKE</sequence>
<dbReference type="GO" id="GO:0000428">
    <property type="term" value="C:DNA-directed RNA polymerase complex"/>
    <property type="evidence" value="ECO:0007669"/>
    <property type="project" value="UniProtKB-KW"/>
</dbReference>
<evidence type="ECO:0000256" key="2">
    <source>
        <dbReference type="SAM" id="Phobius"/>
    </source>
</evidence>
<dbReference type="Pfam" id="PF11772">
    <property type="entry name" value="EpuA"/>
    <property type="match status" value="1"/>
</dbReference>
<reference evidence="3 4" key="1">
    <citation type="submission" date="2019-08" db="EMBL/GenBank/DDBJ databases">
        <title>Bacillus genomes from the desert of Cuatro Cienegas, Coahuila.</title>
        <authorList>
            <person name="Olmedo-Alvarez G."/>
        </authorList>
    </citation>
    <scope>NUCLEOTIDE SEQUENCE [LARGE SCALE GENOMIC DNA]</scope>
    <source>
        <strain evidence="3 4">CH446_14T</strain>
    </source>
</reference>
<dbReference type="AlphaFoldDB" id="A0A5D4RB24"/>
<comment type="caution">
    <text evidence="3">The sequence shown here is derived from an EMBL/GenBank/DDBJ whole genome shotgun (WGS) entry which is preliminary data.</text>
</comment>
<name>A0A5D4RB24_9BACI</name>
<proteinExistence type="predicted"/>
<keyword evidence="3" id="KW-0804">Transcription</keyword>
<keyword evidence="2" id="KW-1133">Transmembrane helix</keyword>
<accession>A0A5D4RB24</accession>
<feature type="transmembrane region" description="Helical" evidence="2">
    <location>
        <begin position="38"/>
        <end position="61"/>
    </location>
</feature>
<evidence type="ECO:0000256" key="1">
    <source>
        <dbReference type="SAM" id="MobiDB-lite"/>
    </source>
</evidence>
<keyword evidence="2" id="KW-0812">Transmembrane</keyword>